<comment type="caution">
    <text evidence="6">The sequence shown here is derived from an EMBL/GenBank/DDBJ whole genome shotgun (WGS) entry which is preliminary data.</text>
</comment>
<keyword evidence="7" id="KW-1185">Reference proteome</keyword>
<gene>
    <name evidence="6" type="ORF">M3P09_00550</name>
</gene>
<evidence type="ECO:0000256" key="4">
    <source>
        <dbReference type="ARBA" id="ARBA00022833"/>
    </source>
</evidence>
<dbReference type="InterPro" id="IPR055438">
    <property type="entry name" value="AstE_AspA_cat"/>
</dbReference>
<keyword evidence="3" id="KW-0378">Hydrolase</keyword>
<dbReference type="Pfam" id="PF24827">
    <property type="entry name" value="AstE_AspA_cat"/>
    <property type="match status" value="1"/>
</dbReference>
<dbReference type="EMBL" id="JAMFLZ010000001">
    <property type="protein sequence ID" value="MCL6293470.1"/>
    <property type="molecule type" value="Genomic_DNA"/>
</dbReference>
<comment type="cofactor">
    <cofactor evidence="1">
        <name>Zn(2+)</name>
        <dbReference type="ChEBI" id="CHEBI:29105"/>
    </cofactor>
</comment>
<evidence type="ECO:0000256" key="2">
    <source>
        <dbReference type="ARBA" id="ARBA00022723"/>
    </source>
</evidence>
<dbReference type="Gene3D" id="3.40.630.10">
    <property type="entry name" value="Zn peptidases"/>
    <property type="match status" value="1"/>
</dbReference>
<accession>A0ABT0QBX5</accession>
<keyword evidence="4" id="KW-0862">Zinc</keyword>
<dbReference type="SUPFAM" id="SSF53187">
    <property type="entry name" value="Zn-dependent exopeptidases"/>
    <property type="match status" value="1"/>
</dbReference>
<organism evidence="6 7">
    <name type="scientific">Jejuia spongiicola</name>
    <dbReference type="NCBI Taxonomy" id="2942207"/>
    <lineage>
        <taxon>Bacteria</taxon>
        <taxon>Pseudomonadati</taxon>
        <taxon>Bacteroidota</taxon>
        <taxon>Flavobacteriia</taxon>
        <taxon>Flavobacteriales</taxon>
        <taxon>Flavobacteriaceae</taxon>
        <taxon>Jejuia</taxon>
    </lineage>
</organism>
<dbReference type="RefSeq" id="WP_249971639.1">
    <property type="nucleotide sequence ID" value="NZ_JAMFLZ010000001.1"/>
</dbReference>
<proteinExistence type="predicted"/>
<dbReference type="PANTHER" id="PTHR15162">
    <property type="entry name" value="ASPARTOACYLASE"/>
    <property type="match status" value="1"/>
</dbReference>
<dbReference type="InterPro" id="IPR050178">
    <property type="entry name" value="AspA/AstE_fam"/>
</dbReference>
<sequence length="401" mass="46417">MVESERKILETSTIINRIIGKTEGKTKGATVVFFAGMHGNEKAGVTALQHAFKHIKKKQVKGNIYGLLGNIKALNLNQRYIDEDLNRLWVPSKIETILNNSNYSNEEQEAIELYYVLQTILKKHKGPFYFIDFHTTSSVSLPFITINDALINRKFSKLFPVPIVLGIEEFLEGPLLSYINQLGYVSLGFEAGQHDLKTSITNCIAFTFLTLNFTGIMEKEHVLNFEKHFEVLKNEAEQIKNVFEVIYQYKIHPNEKFKMINGFKSFQPIKKGTPIATSNNIEILSRYNAKIFMPLYQTKGNDGFFIIKTIKPFYLRLSEFLRSIRFDELLVFLPGISWINNTRGALIVNLRIAKFLAKPFFHLLGYRSKQEGATHLRLFSREKEAKTKMYKNEDWYKKISR</sequence>
<evidence type="ECO:0000256" key="1">
    <source>
        <dbReference type="ARBA" id="ARBA00001947"/>
    </source>
</evidence>
<feature type="domain" description="Succinylglutamate desuccinylase/Aspartoacylase catalytic" evidence="5">
    <location>
        <begin position="28"/>
        <end position="142"/>
    </location>
</feature>
<name>A0ABT0QBX5_9FLAO</name>
<reference evidence="6" key="1">
    <citation type="submission" date="2022-05" db="EMBL/GenBank/DDBJ databases">
        <authorList>
            <person name="Park J.-S."/>
        </authorList>
    </citation>
    <scope>NUCLEOTIDE SEQUENCE</scope>
    <source>
        <strain evidence="6">2012CJ34-3</strain>
    </source>
</reference>
<evidence type="ECO:0000256" key="3">
    <source>
        <dbReference type="ARBA" id="ARBA00022801"/>
    </source>
</evidence>
<dbReference type="PANTHER" id="PTHR15162:SF7">
    <property type="entry name" value="SUCCINYLGLUTAMATE DESUCCINYLASE"/>
    <property type="match status" value="1"/>
</dbReference>
<evidence type="ECO:0000259" key="5">
    <source>
        <dbReference type="Pfam" id="PF24827"/>
    </source>
</evidence>
<protein>
    <submittedName>
        <fullName evidence="6">Succinylglutamate desuccinylase/aspartoacylase family protein</fullName>
    </submittedName>
</protein>
<dbReference type="Proteomes" id="UP001165381">
    <property type="component" value="Unassembled WGS sequence"/>
</dbReference>
<evidence type="ECO:0000313" key="6">
    <source>
        <dbReference type="EMBL" id="MCL6293470.1"/>
    </source>
</evidence>
<evidence type="ECO:0000313" key="7">
    <source>
        <dbReference type="Proteomes" id="UP001165381"/>
    </source>
</evidence>
<keyword evidence="2" id="KW-0479">Metal-binding</keyword>